<accession>A0AAJ1BJN3</accession>
<keyword evidence="5 7" id="KW-0807">Transducer</keyword>
<evidence type="ECO:0000256" key="6">
    <source>
        <dbReference type="ARBA" id="ARBA00029447"/>
    </source>
</evidence>
<dbReference type="Gene3D" id="1.10.287.950">
    <property type="entry name" value="Methyl-accepting chemotaxis protein"/>
    <property type="match status" value="1"/>
</dbReference>
<dbReference type="CDD" id="cd11386">
    <property type="entry name" value="MCP_signal"/>
    <property type="match status" value="1"/>
</dbReference>
<evidence type="ECO:0000256" key="4">
    <source>
        <dbReference type="ARBA" id="ARBA00023136"/>
    </source>
</evidence>
<comment type="caution">
    <text evidence="11">The sequence shown here is derived from an EMBL/GenBank/DDBJ whole genome shotgun (WGS) entry which is preliminary data.</text>
</comment>
<evidence type="ECO:0000256" key="8">
    <source>
        <dbReference type="SAM" id="Phobius"/>
    </source>
</evidence>
<dbReference type="PROSITE" id="PS50111">
    <property type="entry name" value="CHEMOTAXIS_TRANSDUC_2"/>
    <property type="match status" value="1"/>
</dbReference>
<evidence type="ECO:0000313" key="12">
    <source>
        <dbReference type="Proteomes" id="UP001297581"/>
    </source>
</evidence>
<dbReference type="GO" id="GO:0007165">
    <property type="term" value="P:signal transduction"/>
    <property type="evidence" value="ECO:0007669"/>
    <property type="project" value="UniProtKB-KW"/>
</dbReference>
<dbReference type="SMART" id="SM00304">
    <property type="entry name" value="HAMP"/>
    <property type="match status" value="1"/>
</dbReference>
<dbReference type="CDD" id="cd06225">
    <property type="entry name" value="HAMP"/>
    <property type="match status" value="1"/>
</dbReference>
<dbReference type="RefSeq" id="WP_240592180.1">
    <property type="nucleotide sequence ID" value="NZ_JAKUDL010000007.1"/>
</dbReference>
<protein>
    <submittedName>
        <fullName evidence="11">Methyl-accepting chemotaxis protein</fullName>
    </submittedName>
</protein>
<keyword evidence="2 8" id="KW-0812">Transmembrane</keyword>
<evidence type="ECO:0000256" key="7">
    <source>
        <dbReference type="PROSITE-ProRule" id="PRU00284"/>
    </source>
</evidence>
<proteinExistence type="inferred from homology"/>
<feature type="transmembrane region" description="Helical" evidence="8">
    <location>
        <begin position="12"/>
        <end position="33"/>
    </location>
</feature>
<feature type="domain" description="Methyl-accepting transducer" evidence="9">
    <location>
        <begin position="265"/>
        <end position="501"/>
    </location>
</feature>
<keyword evidence="3 8" id="KW-1133">Transmembrane helix</keyword>
<evidence type="ECO:0000313" key="11">
    <source>
        <dbReference type="EMBL" id="MCH4296096.1"/>
    </source>
</evidence>
<gene>
    <name evidence="11" type="ORF">MJ923_17440</name>
</gene>
<dbReference type="GO" id="GO:0006935">
    <property type="term" value="P:chemotaxis"/>
    <property type="evidence" value="ECO:0007669"/>
    <property type="project" value="UniProtKB-ARBA"/>
</dbReference>
<dbReference type="InterPro" id="IPR003660">
    <property type="entry name" value="HAMP_dom"/>
</dbReference>
<organism evidence="11 12">
    <name type="scientific">Shewanella zhuhaiensis</name>
    <dbReference type="NCBI Taxonomy" id="2919576"/>
    <lineage>
        <taxon>Bacteria</taxon>
        <taxon>Pseudomonadati</taxon>
        <taxon>Pseudomonadota</taxon>
        <taxon>Gammaproteobacteria</taxon>
        <taxon>Alteromonadales</taxon>
        <taxon>Shewanellaceae</taxon>
        <taxon>Shewanella</taxon>
    </lineage>
</organism>
<comment type="subcellular location">
    <subcellularLocation>
        <location evidence="1">Membrane</location>
        <topology evidence="1">Multi-pass membrane protein</topology>
    </subcellularLocation>
</comment>
<dbReference type="PANTHER" id="PTHR32089">
    <property type="entry name" value="METHYL-ACCEPTING CHEMOTAXIS PROTEIN MCPB"/>
    <property type="match status" value="1"/>
</dbReference>
<evidence type="ECO:0000256" key="3">
    <source>
        <dbReference type="ARBA" id="ARBA00022989"/>
    </source>
</evidence>
<dbReference type="SUPFAM" id="SSF58104">
    <property type="entry name" value="Methyl-accepting chemotaxis protein (MCP) signaling domain"/>
    <property type="match status" value="1"/>
</dbReference>
<sequence length="537" mass="58316">MLLFLTVKQRILLIVSLPLLVFALVGAFVIFELGKLQHEIDEMFEQRVIPMHEISIVKNDLVVTIPKLVYSNFSGKLASYDLKKELDLTLAHSMSEWHKYRALDHGPLENQMIVAISPDIEAFSNFLSELKDSINGQPVSKSQIDNLFALSKPLSDQIKGLMEKQLEMSRELKQQGDKNAQLSRQIIIGSVVGMIFLLGVIGVVVFRSINKSLTELGNTISHITKSADLTVRVRLEGTDELAKIGEAFNAMVAKLQNLVNNILSGVMTLSSASEEMSAISNMMAATSEQQSQQTTLIASAVTEMNAAIHEVSQNAVSTSSRAGDVETLTREGTTAIRESIDSVNVLATTVLTNGKLIQDLNQQSNEINQVVLMIRGVAEQTNLLALNAAIEAARAGDSGRGFAVVADEVRQLAHDTQKATESISEMIGRLQSMSERAVKEMADAEQSAQSSMEKAEKSSAIISQIQAQMNEIVLMNAQVSSATEEQSTVIAEITQSITEFHESIAAVTENAQQNALASSDLANLGASLKGEVEQFVV</sequence>
<keyword evidence="12" id="KW-1185">Reference proteome</keyword>
<dbReference type="Pfam" id="PF00015">
    <property type="entry name" value="MCPsignal"/>
    <property type="match status" value="1"/>
</dbReference>
<reference evidence="11 12" key="1">
    <citation type="submission" date="2022-02" db="EMBL/GenBank/DDBJ databases">
        <title>The genome sequence of Shewanella sp. 3B26.</title>
        <authorList>
            <person name="Du J."/>
        </authorList>
    </citation>
    <scope>NUCLEOTIDE SEQUENCE [LARGE SCALE GENOMIC DNA]</scope>
    <source>
        <strain evidence="11 12">3B26</strain>
    </source>
</reference>
<keyword evidence="4 8" id="KW-0472">Membrane</keyword>
<dbReference type="Pfam" id="PF00672">
    <property type="entry name" value="HAMP"/>
    <property type="match status" value="1"/>
</dbReference>
<feature type="transmembrane region" description="Helical" evidence="8">
    <location>
        <begin position="186"/>
        <end position="206"/>
    </location>
</feature>
<name>A0AAJ1BJN3_9GAMM</name>
<evidence type="ECO:0000259" key="10">
    <source>
        <dbReference type="PROSITE" id="PS50885"/>
    </source>
</evidence>
<dbReference type="InterPro" id="IPR004089">
    <property type="entry name" value="MCPsignal_dom"/>
</dbReference>
<dbReference type="EMBL" id="JAKUDL010000007">
    <property type="protein sequence ID" value="MCH4296096.1"/>
    <property type="molecule type" value="Genomic_DNA"/>
</dbReference>
<dbReference type="SMART" id="SM00283">
    <property type="entry name" value="MA"/>
    <property type="match status" value="1"/>
</dbReference>
<evidence type="ECO:0000256" key="5">
    <source>
        <dbReference type="ARBA" id="ARBA00023224"/>
    </source>
</evidence>
<dbReference type="GO" id="GO:0016020">
    <property type="term" value="C:membrane"/>
    <property type="evidence" value="ECO:0007669"/>
    <property type="project" value="UniProtKB-SubCell"/>
</dbReference>
<evidence type="ECO:0000256" key="2">
    <source>
        <dbReference type="ARBA" id="ARBA00022692"/>
    </source>
</evidence>
<dbReference type="PROSITE" id="PS50885">
    <property type="entry name" value="HAMP"/>
    <property type="match status" value="1"/>
</dbReference>
<dbReference type="Proteomes" id="UP001297581">
    <property type="component" value="Unassembled WGS sequence"/>
</dbReference>
<feature type="domain" description="HAMP" evidence="10">
    <location>
        <begin position="207"/>
        <end position="260"/>
    </location>
</feature>
<dbReference type="PANTHER" id="PTHR32089:SF119">
    <property type="entry name" value="METHYL-ACCEPTING CHEMOTAXIS PROTEIN CTPL"/>
    <property type="match status" value="1"/>
</dbReference>
<evidence type="ECO:0000259" key="9">
    <source>
        <dbReference type="PROSITE" id="PS50111"/>
    </source>
</evidence>
<comment type="similarity">
    <text evidence="6">Belongs to the methyl-accepting chemotaxis (MCP) protein family.</text>
</comment>
<dbReference type="FunFam" id="1.10.287.950:FF:000001">
    <property type="entry name" value="Methyl-accepting chemotaxis sensory transducer"/>
    <property type="match status" value="1"/>
</dbReference>
<dbReference type="AlphaFoldDB" id="A0AAJ1BJN3"/>
<evidence type="ECO:0000256" key="1">
    <source>
        <dbReference type="ARBA" id="ARBA00004141"/>
    </source>
</evidence>